<dbReference type="InterPro" id="IPR008928">
    <property type="entry name" value="6-hairpin_glycosidase_sf"/>
</dbReference>
<keyword evidence="8" id="KW-0624">Polysaccharide degradation</keyword>
<name>A0AAV8PC34_ENSVE</name>
<comment type="caution">
    <text evidence="10">The sequence shown here is derived from an EMBL/GenBank/DDBJ whole genome shotgun (WGS) entry which is preliminary data.</text>
</comment>
<keyword evidence="7" id="KW-0326">Glycosidase</keyword>
<dbReference type="GO" id="GO:0030245">
    <property type="term" value="P:cellulose catabolic process"/>
    <property type="evidence" value="ECO:0007669"/>
    <property type="project" value="UniProtKB-KW"/>
</dbReference>
<protein>
    <recommendedName>
        <fullName evidence="3">cellulase</fullName>
        <ecNumber evidence="3">3.2.1.4</ecNumber>
    </recommendedName>
</protein>
<evidence type="ECO:0000259" key="9">
    <source>
        <dbReference type="Pfam" id="PF00759"/>
    </source>
</evidence>
<organism evidence="10 11">
    <name type="scientific">Ensete ventricosum</name>
    <name type="common">Abyssinian banana</name>
    <name type="synonym">Musa ensete</name>
    <dbReference type="NCBI Taxonomy" id="4639"/>
    <lineage>
        <taxon>Eukaryota</taxon>
        <taxon>Viridiplantae</taxon>
        <taxon>Streptophyta</taxon>
        <taxon>Embryophyta</taxon>
        <taxon>Tracheophyta</taxon>
        <taxon>Spermatophyta</taxon>
        <taxon>Magnoliopsida</taxon>
        <taxon>Liliopsida</taxon>
        <taxon>Zingiberales</taxon>
        <taxon>Musaceae</taxon>
        <taxon>Ensete</taxon>
    </lineage>
</organism>
<evidence type="ECO:0000256" key="4">
    <source>
        <dbReference type="ARBA" id="ARBA00022801"/>
    </source>
</evidence>
<dbReference type="PANTHER" id="PTHR22298">
    <property type="entry name" value="ENDO-1,4-BETA-GLUCANASE"/>
    <property type="match status" value="1"/>
</dbReference>
<keyword evidence="11" id="KW-1185">Reference proteome</keyword>
<evidence type="ECO:0000256" key="8">
    <source>
        <dbReference type="ARBA" id="ARBA00023326"/>
    </source>
</evidence>
<evidence type="ECO:0000256" key="7">
    <source>
        <dbReference type="ARBA" id="ARBA00023295"/>
    </source>
</evidence>
<gene>
    <name evidence="10" type="ORF">OPV22_020488</name>
</gene>
<keyword evidence="4" id="KW-0378">Hydrolase</keyword>
<comment type="catalytic activity">
    <reaction evidence="1">
        <text>Endohydrolysis of (1-&gt;4)-beta-D-glucosidic linkages in cellulose, lichenin and cereal beta-D-glucans.</text>
        <dbReference type="EC" id="3.2.1.4"/>
    </reaction>
</comment>
<evidence type="ECO:0000256" key="1">
    <source>
        <dbReference type="ARBA" id="ARBA00000966"/>
    </source>
</evidence>
<reference evidence="10 11" key="1">
    <citation type="submission" date="2022-12" db="EMBL/GenBank/DDBJ databases">
        <title>Chromosome-scale assembly of the Ensete ventricosum genome.</title>
        <authorList>
            <person name="Dussert Y."/>
            <person name="Stocks J."/>
            <person name="Wendawek A."/>
            <person name="Woldeyes F."/>
            <person name="Nichols R.A."/>
            <person name="Borrell J.S."/>
        </authorList>
    </citation>
    <scope>NUCLEOTIDE SEQUENCE [LARGE SCALE GENOMIC DNA]</scope>
    <source>
        <strain evidence="11">cv. Maze</strain>
        <tissue evidence="10">Seeds</tissue>
    </source>
</reference>
<keyword evidence="6" id="KW-0119">Carbohydrate metabolism</keyword>
<dbReference type="SUPFAM" id="SSF48208">
    <property type="entry name" value="Six-hairpin glycosidases"/>
    <property type="match status" value="1"/>
</dbReference>
<proteinExistence type="inferred from homology"/>
<evidence type="ECO:0000256" key="5">
    <source>
        <dbReference type="ARBA" id="ARBA00023001"/>
    </source>
</evidence>
<evidence type="ECO:0000256" key="6">
    <source>
        <dbReference type="ARBA" id="ARBA00023277"/>
    </source>
</evidence>
<comment type="similarity">
    <text evidence="2">Belongs to the glycosyl hydrolase 9 (cellulase E) family.</text>
</comment>
<sequence>MRLALTKSLLFFEAHRSRQLPPGQRVAWRGDSALDDGKDNRVDLTGGYYDAGDNVKFGFPIAYVITLLAWGGGGVRVRRPPRGEERAPDLTGRCPLGHRLPQPNVLYVEVHCAGRHRHRVQRRAARYRSCHRLRVPGDPINAFPRSAKIMLCLLWKRASTGRSREGRYRHWNRGCTWPPTPRGSKRT</sequence>
<dbReference type="AlphaFoldDB" id="A0AAV8PC34"/>
<dbReference type="InterPro" id="IPR012341">
    <property type="entry name" value="6hp_glycosidase-like_sf"/>
</dbReference>
<evidence type="ECO:0000256" key="2">
    <source>
        <dbReference type="ARBA" id="ARBA00007072"/>
    </source>
</evidence>
<accession>A0AAV8PC34</accession>
<evidence type="ECO:0000256" key="3">
    <source>
        <dbReference type="ARBA" id="ARBA00012601"/>
    </source>
</evidence>
<evidence type="ECO:0000313" key="10">
    <source>
        <dbReference type="EMBL" id="KAJ8476761.1"/>
    </source>
</evidence>
<keyword evidence="5" id="KW-0136">Cellulose degradation</keyword>
<dbReference type="EC" id="3.2.1.4" evidence="3"/>
<evidence type="ECO:0000313" key="11">
    <source>
        <dbReference type="Proteomes" id="UP001222027"/>
    </source>
</evidence>
<dbReference type="InterPro" id="IPR001701">
    <property type="entry name" value="Glyco_hydro_9"/>
</dbReference>
<feature type="domain" description="Glycoside hydrolase family 9" evidence="9">
    <location>
        <begin position="4"/>
        <end position="71"/>
    </location>
</feature>
<dbReference type="Proteomes" id="UP001222027">
    <property type="component" value="Unassembled WGS sequence"/>
</dbReference>
<dbReference type="EMBL" id="JAQQAF010000006">
    <property type="protein sequence ID" value="KAJ8476761.1"/>
    <property type="molecule type" value="Genomic_DNA"/>
</dbReference>
<dbReference type="GO" id="GO:0008810">
    <property type="term" value="F:cellulase activity"/>
    <property type="evidence" value="ECO:0007669"/>
    <property type="project" value="UniProtKB-EC"/>
</dbReference>
<dbReference type="Pfam" id="PF00759">
    <property type="entry name" value="Glyco_hydro_9"/>
    <property type="match status" value="1"/>
</dbReference>
<dbReference type="Gene3D" id="1.50.10.10">
    <property type="match status" value="1"/>
</dbReference>